<dbReference type="VEuPathDB" id="FungiDB:HCDG_02343"/>
<evidence type="ECO:0000313" key="1">
    <source>
        <dbReference type="EMBL" id="EER44313.1"/>
    </source>
</evidence>
<proteinExistence type="predicted"/>
<dbReference type="Proteomes" id="UP000002624">
    <property type="component" value="Unassembled WGS sequence"/>
</dbReference>
<dbReference type="PROSITE" id="PS51257">
    <property type="entry name" value="PROKAR_LIPOPROTEIN"/>
    <property type="match status" value="1"/>
</dbReference>
<dbReference type="AlphaFoldDB" id="C6H7E2"/>
<evidence type="ECO:0000313" key="2">
    <source>
        <dbReference type="Proteomes" id="UP000002624"/>
    </source>
</evidence>
<sequence length="132" mass="14407">MPVDRAGYQNVHFHNASASACIGENGSITEDNLLWILNNELLIVEEGQSWTIQHRSLGPNYCTFKQSVLGEDSAHADGNAGGRTVTASSSQNGMFPATLIAPRVVRKYFLQSISKQYCAALFAVHPDHGFKL</sequence>
<dbReference type="STRING" id="544712.C6H7E2"/>
<organism evidence="1 2">
    <name type="scientific">Ajellomyces capsulatus (strain H143)</name>
    <name type="common">Darling's disease fungus</name>
    <name type="synonym">Histoplasma capsulatum</name>
    <dbReference type="NCBI Taxonomy" id="544712"/>
    <lineage>
        <taxon>Eukaryota</taxon>
        <taxon>Fungi</taxon>
        <taxon>Dikarya</taxon>
        <taxon>Ascomycota</taxon>
        <taxon>Pezizomycotina</taxon>
        <taxon>Eurotiomycetes</taxon>
        <taxon>Eurotiomycetidae</taxon>
        <taxon>Onygenales</taxon>
        <taxon>Ajellomycetaceae</taxon>
        <taxon>Histoplasma</taxon>
    </lineage>
</organism>
<protein>
    <submittedName>
        <fullName evidence="1">Uncharacterized protein</fullName>
    </submittedName>
</protein>
<reference evidence="2" key="1">
    <citation type="submission" date="2009-05" db="EMBL/GenBank/DDBJ databases">
        <title>The genome sequence of Ajellomyces capsulatus strain H143.</title>
        <authorList>
            <person name="Champion M."/>
            <person name="Cuomo C.A."/>
            <person name="Ma L.-J."/>
            <person name="Henn M.R."/>
            <person name="Sil A."/>
            <person name="Goldman B."/>
            <person name="Young S.K."/>
            <person name="Kodira C.D."/>
            <person name="Zeng Q."/>
            <person name="Koehrsen M."/>
            <person name="Alvarado L."/>
            <person name="Berlin A.M."/>
            <person name="Borenstein D."/>
            <person name="Chen Z."/>
            <person name="Engels R."/>
            <person name="Freedman E."/>
            <person name="Gellesch M."/>
            <person name="Goldberg J."/>
            <person name="Griggs A."/>
            <person name="Gujja S."/>
            <person name="Heiman D.I."/>
            <person name="Hepburn T.A."/>
            <person name="Howarth C."/>
            <person name="Jen D."/>
            <person name="Larson L."/>
            <person name="Lewis B."/>
            <person name="Mehta T."/>
            <person name="Park D."/>
            <person name="Pearson M."/>
            <person name="Roberts A."/>
            <person name="Saif S."/>
            <person name="Shea T.D."/>
            <person name="Shenoy N."/>
            <person name="Sisk P."/>
            <person name="Stolte C."/>
            <person name="Sykes S."/>
            <person name="Walk T."/>
            <person name="White J."/>
            <person name="Yandava C."/>
            <person name="Klein B."/>
            <person name="McEwen J.G."/>
            <person name="Puccia R."/>
            <person name="Goldman G.H."/>
            <person name="Felipe M.S."/>
            <person name="Nino-Vega G."/>
            <person name="San-Blas G."/>
            <person name="Taylor J.W."/>
            <person name="Mendoza L."/>
            <person name="Galagan J.E."/>
            <person name="Nusbaum C."/>
            <person name="Birren B.W."/>
        </authorList>
    </citation>
    <scope>NUCLEOTIDE SEQUENCE [LARGE SCALE GENOMIC DNA]</scope>
    <source>
        <strain evidence="2">H143</strain>
    </source>
</reference>
<dbReference type="HOGENOM" id="CLU_1926967_0_0_1"/>
<dbReference type="EMBL" id="GG692420">
    <property type="protein sequence ID" value="EER44313.1"/>
    <property type="molecule type" value="Genomic_DNA"/>
</dbReference>
<name>C6H7E2_AJECH</name>
<dbReference type="OMA" id="WTIQHRS"/>
<accession>C6H7E2</accession>
<gene>
    <name evidence="1" type="ORF">HCDG_02343</name>
</gene>